<dbReference type="AlphaFoldDB" id="E2ZCF5"/>
<evidence type="ECO:0000313" key="3">
    <source>
        <dbReference type="Proteomes" id="UP000003195"/>
    </source>
</evidence>
<dbReference type="InterPro" id="IPR049576">
    <property type="entry name" value="HDC-like"/>
</dbReference>
<keyword evidence="1" id="KW-0812">Transmembrane</keyword>
<dbReference type="EMBL" id="AECS01000037">
    <property type="protein sequence ID" value="EFQ04142.1"/>
    <property type="molecule type" value="Genomic_DNA"/>
</dbReference>
<gene>
    <name evidence="2" type="ORF">HMPREF9429_01327</name>
</gene>
<feature type="transmembrane region" description="Helical" evidence="1">
    <location>
        <begin position="291"/>
        <end position="311"/>
    </location>
</feature>
<feature type="transmembrane region" description="Helical" evidence="1">
    <location>
        <begin position="7"/>
        <end position="29"/>
    </location>
</feature>
<name>E2ZCF5_9FIRM</name>
<keyword evidence="1" id="KW-0472">Membrane</keyword>
<feature type="transmembrane region" description="Helical" evidence="1">
    <location>
        <begin position="35"/>
        <end position="55"/>
    </location>
</feature>
<feature type="transmembrane region" description="Helical" evidence="1">
    <location>
        <begin position="257"/>
        <end position="279"/>
    </location>
</feature>
<dbReference type="Proteomes" id="UP000003195">
    <property type="component" value="Unassembled WGS sequence"/>
</dbReference>
<feature type="transmembrane region" description="Helical" evidence="1">
    <location>
        <begin position="228"/>
        <end position="251"/>
    </location>
</feature>
<reference evidence="2 3" key="1">
    <citation type="submission" date="2010-08" db="EMBL/GenBank/DDBJ databases">
        <authorList>
            <person name="Weinstock G."/>
            <person name="Sodergren E."/>
            <person name="Clifton S."/>
            <person name="Fulton L."/>
            <person name="Fulton B."/>
            <person name="Courtney L."/>
            <person name="Fronick C."/>
            <person name="Harrison M."/>
            <person name="Strong C."/>
            <person name="Farmer C."/>
            <person name="Delahaunty K."/>
            <person name="Markovic C."/>
            <person name="Hall O."/>
            <person name="Minx P."/>
            <person name="Tomlinson C."/>
            <person name="Mitreva M."/>
            <person name="Hou S."/>
            <person name="Chen J."/>
            <person name="Wollam A."/>
            <person name="Pepin K.H."/>
            <person name="Johnson M."/>
            <person name="Bhonagiri V."/>
            <person name="Zhang X."/>
            <person name="Suruliraj S."/>
            <person name="Warren W."/>
            <person name="Chinwalla A."/>
            <person name="Mardis E.R."/>
            <person name="Wilson R.K."/>
        </authorList>
    </citation>
    <scope>NUCLEOTIDE SEQUENCE [LARGE SCALE GENOMIC DNA]</scope>
    <source>
        <strain evidence="2 3">F0359</strain>
    </source>
</reference>
<accession>E2ZCF5</accession>
<comment type="caution">
    <text evidence="2">The sequence shown here is derived from an EMBL/GenBank/DDBJ whole genome shotgun (WGS) entry which is preliminary data.</text>
</comment>
<dbReference type="RefSeq" id="WP_006942493.1">
    <property type="nucleotide sequence ID" value="NZ_GL538208.1"/>
</dbReference>
<feature type="transmembrane region" description="Helical" evidence="1">
    <location>
        <begin position="125"/>
        <end position="143"/>
    </location>
</feature>
<dbReference type="HOGENOM" id="CLU_056517_1_0_9"/>
<feature type="transmembrane region" description="Helical" evidence="1">
    <location>
        <begin position="393"/>
        <end position="416"/>
    </location>
</feature>
<proteinExistence type="predicted"/>
<keyword evidence="1" id="KW-1133">Transmembrane helix</keyword>
<dbReference type="STRING" id="706434.HMPREF9429_01327"/>
<sequence length="418" mass="45288">MQEFQAFLASTPVFAFFILCALYAIGEFIGTYTKAWIPSVFIIAILFLVGYWTFLPKDIVKMGGLGAPLGGIIAIMLAITHMGTAISLKELSKQWKVIVVCLAGLFGMVVFCLILGLFNVIDFNYIVAGLPPLTGGIIAATMMQTAAAELGLEKVAILAICMYVCQGFAGYPLTAIMLKKEGNKLLKEYREGKRKDDAAVGDIDAENGKFTAEEAPRKTLFPQVPDKYYSVSYSLATLAIIGTLCLVVGSWTKSFMGAYAINPAVLALIFGIIATELGFLRPNILVKNGCFNFIMFILMVFIFGGLSSATPELLAEILGPMVLIIVVGVIGMVILAYFVSKFLKMSPYMAIATSLTALYGFPPNYVLTDECTTALAKTKEEKKMLMDEMLPQMIVGGFVTVTITSVIIASLFIPLLQP</sequence>
<organism evidence="2 3">
    <name type="scientific">Megasphaera micronuciformis F0359</name>
    <dbReference type="NCBI Taxonomy" id="706434"/>
    <lineage>
        <taxon>Bacteria</taxon>
        <taxon>Bacillati</taxon>
        <taxon>Bacillota</taxon>
        <taxon>Negativicutes</taxon>
        <taxon>Veillonellales</taxon>
        <taxon>Veillonellaceae</taxon>
        <taxon>Megasphaera</taxon>
    </lineage>
</organism>
<protein>
    <recommendedName>
        <fullName evidence="4">Sodium/glutamate symporter</fullName>
    </recommendedName>
</protein>
<keyword evidence="3" id="KW-1185">Reference proteome</keyword>
<dbReference type="CDD" id="cd21416">
    <property type="entry name" value="HDC_protein"/>
    <property type="match status" value="1"/>
</dbReference>
<evidence type="ECO:0000256" key="1">
    <source>
        <dbReference type="SAM" id="Phobius"/>
    </source>
</evidence>
<evidence type="ECO:0008006" key="4">
    <source>
        <dbReference type="Google" id="ProtNLM"/>
    </source>
</evidence>
<dbReference type="eggNOG" id="COG0786">
    <property type="taxonomic scope" value="Bacteria"/>
</dbReference>
<feature type="transmembrane region" description="Helical" evidence="1">
    <location>
        <begin position="67"/>
        <end position="88"/>
    </location>
</feature>
<feature type="transmembrane region" description="Helical" evidence="1">
    <location>
        <begin position="94"/>
        <end position="118"/>
    </location>
</feature>
<evidence type="ECO:0000313" key="2">
    <source>
        <dbReference type="EMBL" id="EFQ04142.1"/>
    </source>
</evidence>
<feature type="transmembrane region" description="Helical" evidence="1">
    <location>
        <begin position="317"/>
        <end position="339"/>
    </location>
</feature>
<feature type="transmembrane region" description="Helical" evidence="1">
    <location>
        <begin position="155"/>
        <end position="178"/>
    </location>
</feature>